<evidence type="ECO:0000256" key="3">
    <source>
        <dbReference type="SAM" id="Phobius"/>
    </source>
</evidence>
<protein>
    <submittedName>
        <fullName evidence="4">Tropomyosin</fullName>
    </submittedName>
</protein>
<evidence type="ECO:0000256" key="2">
    <source>
        <dbReference type="SAM" id="MobiDB-lite"/>
    </source>
</evidence>
<evidence type="ECO:0000313" key="4">
    <source>
        <dbReference type="EMBL" id="MCO8276385.1"/>
    </source>
</evidence>
<keyword evidence="3" id="KW-0812">Transmembrane</keyword>
<dbReference type="Proteomes" id="UP001523369">
    <property type="component" value="Unassembled WGS sequence"/>
</dbReference>
<reference evidence="4 5" key="1">
    <citation type="submission" date="2022-06" db="EMBL/GenBank/DDBJ databases">
        <title>New Species of the Genus Actinoplanes, ActinopZanes ferrugineus.</title>
        <authorList>
            <person name="Ding P."/>
        </authorList>
    </citation>
    <scope>NUCLEOTIDE SEQUENCE [LARGE SCALE GENOMIC DNA]</scope>
    <source>
        <strain evidence="4 5">TRM88003</strain>
    </source>
</reference>
<keyword evidence="3" id="KW-1133">Transmembrane helix</keyword>
<dbReference type="RefSeq" id="WP_253242414.1">
    <property type="nucleotide sequence ID" value="NZ_JAMYJR010000045.1"/>
</dbReference>
<comment type="caution">
    <text evidence="4">The sequence shown here is derived from an EMBL/GenBank/DDBJ whole genome shotgun (WGS) entry which is preliminary data.</text>
</comment>
<keyword evidence="3" id="KW-0472">Membrane</keyword>
<name>A0ABT1E2M1_9ACTN</name>
<feature type="coiled-coil region" evidence="1">
    <location>
        <begin position="136"/>
        <end position="163"/>
    </location>
</feature>
<organism evidence="4 5">
    <name type="scientific">Paractinoplanes aksuensis</name>
    <dbReference type="NCBI Taxonomy" id="2939490"/>
    <lineage>
        <taxon>Bacteria</taxon>
        <taxon>Bacillati</taxon>
        <taxon>Actinomycetota</taxon>
        <taxon>Actinomycetes</taxon>
        <taxon>Micromonosporales</taxon>
        <taxon>Micromonosporaceae</taxon>
        <taxon>Paractinoplanes</taxon>
    </lineage>
</organism>
<feature type="transmembrane region" description="Helical" evidence="3">
    <location>
        <begin position="28"/>
        <end position="47"/>
    </location>
</feature>
<keyword evidence="1" id="KW-0175">Coiled coil</keyword>
<feature type="region of interest" description="Disordered" evidence="2">
    <location>
        <begin position="1"/>
        <end position="20"/>
    </location>
</feature>
<feature type="transmembrane region" description="Helical" evidence="3">
    <location>
        <begin position="213"/>
        <end position="234"/>
    </location>
</feature>
<sequence length="235" mass="24995">MSTNDDLPVTEELPDEALSRPPRWRSPVFIVAAVVGAMVSAVVINIVTSDEPSVGSVDWVATIAIAATGISLILDAFARRLTVRADRATARSRDAFDRAAAQAVNSVGKSLPAPKPSLEEELAEVSEALSATVKRLRQVSAKAEAFETEVKDLVARADAAKATASLHEDDAKRIAKLLGSETEARLQSEIRKLTVEHNRQIDGLRRSGNRTAFWTFGGGVVLGTVGNVVVALVMG</sequence>
<dbReference type="EMBL" id="JAMYJR010000045">
    <property type="protein sequence ID" value="MCO8276385.1"/>
    <property type="molecule type" value="Genomic_DNA"/>
</dbReference>
<gene>
    <name evidence="4" type="ORF">M1L60_37980</name>
</gene>
<keyword evidence="5" id="KW-1185">Reference proteome</keyword>
<feature type="transmembrane region" description="Helical" evidence="3">
    <location>
        <begin position="59"/>
        <end position="78"/>
    </location>
</feature>
<proteinExistence type="predicted"/>
<evidence type="ECO:0000256" key="1">
    <source>
        <dbReference type="SAM" id="Coils"/>
    </source>
</evidence>
<evidence type="ECO:0000313" key="5">
    <source>
        <dbReference type="Proteomes" id="UP001523369"/>
    </source>
</evidence>
<accession>A0ABT1E2M1</accession>